<dbReference type="GO" id="GO:0004407">
    <property type="term" value="F:histone deacetylase activity"/>
    <property type="evidence" value="ECO:0007669"/>
    <property type="project" value="TreeGrafter"/>
</dbReference>
<dbReference type="SUPFAM" id="SSF52768">
    <property type="entry name" value="Arginase/deacetylase"/>
    <property type="match status" value="1"/>
</dbReference>
<dbReference type="PANTHER" id="PTHR10625">
    <property type="entry name" value="HISTONE DEACETYLASE HDAC1-RELATED"/>
    <property type="match status" value="1"/>
</dbReference>
<accession>A0A7J6W8N4</accession>
<dbReference type="EMBL" id="JABWDY010020270">
    <property type="protein sequence ID" value="KAF5193283.1"/>
    <property type="molecule type" value="Genomic_DNA"/>
</dbReference>
<protein>
    <submittedName>
        <fullName evidence="2">Histone deacetylase of the RPD3/HDA1 superfamily</fullName>
    </submittedName>
</protein>
<dbReference type="Gene3D" id="3.40.800.20">
    <property type="entry name" value="Histone deacetylase domain"/>
    <property type="match status" value="1"/>
</dbReference>
<feature type="non-terminal residue" evidence="2">
    <location>
        <position position="1"/>
    </location>
</feature>
<feature type="non-terminal residue" evidence="2">
    <location>
        <position position="75"/>
    </location>
</feature>
<evidence type="ECO:0000313" key="2">
    <source>
        <dbReference type="EMBL" id="KAF5193283.1"/>
    </source>
</evidence>
<dbReference type="GO" id="GO:0040029">
    <property type="term" value="P:epigenetic regulation of gene expression"/>
    <property type="evidence" value="ECO:0007669"/>
    <property type="project" value="TreeGrafter"/>
</dbReference>
<dbReference type="InterPro" id="IPR023801">
    <property type="entry name" value="His_deacetylse_dom"/>
</dbReference>
<reference evidence="2 3" key="1">
    <citation type="submission" date="2020-06" db="EMBL/GenBank/DDBJ databases">
        <title>Transcriptomic and genomic resources for Thalictrum thalictroides and T. hernandezii: Facilitating candidate gene discovery in an emerging model plant lineage.</title>
        <authorList>
            <person name="Arias T."/>
            <person name="Riano-Pachon D.M."/>
            <person name="Di Stilio V.S."/>
        </authorList>
    </citation>
    <scope>NUCLEOTIDE SEQUENCE [LARGE SCALE GENOMIC DNA]</scope>
    <source>
        <strain evidence="3">cv. WT478/WT964</strain>
        <tissue evidence="2">Leaves</tissue>
    </source>
</reference>
<gene>
    <name evidence="2" type="ORF">FRX31_017130</name>
</gene>
<dbReference type="AlphaFoldDB" id="A0A7J6W8N4"/>
<keyword evidence="3" id="KW-1185">Reference proteome</keyword>
<dbReference type="OrthoDB" id="424012at2759"/>
<evidence type="ECO:0000259" key="1">
    <source>
        <dbReference type="Pfam" id="PF00850"/>
    </source>
</evidence>
<proteinExistence type="predicted"/>
<dbReference type="Pfam" id="PF00850">
    <property type="entry name" value="Hist_deacetyl"/>
    <property type="match status" value="1"/>
</dbReference>
<name>A0A7J6W8N4_THATH</name>
<comment type="caution">
    <text evidence="2">The sequence shown here is derived from an EMBL/GenBank/DDBJ whole genome shotgun (WGS) entry which is preliminary data.</text>
</comment>
<dbReference type="GO" id="GO:0005737">
    <property type="term" value="C:cytoplasm"/>
    <property type="evidence" value="ECO:0007669"/>
    <property type="project" value="TreeGrafter"/>
</dbReference>
<dbReference type="GO" id="GO:0000118">
    <property type="term" value="C:histone deacetylase complex"/>
    <property type="evidence" value="ECO:0007669"/>
    <property type="project" value="TreeGrafter"/>
</dbReference>
<dbReference type="InterPro" id="IPR023696">
    <property type="entry name" value="Ureohydrolase_dom_sf"/>
</dbReference>
<sequence>NDLFPCRGKVGKVYKEEAGCDRVGGDKARGFNINVSLPKGNYSDVDYMKIWDEVLIPVTQEFSPDIIIISGGFDA</sequence>
<dbReference type="InterPro" id="IPR037138">
    <property type="entry name" value="His_deacetylse_dom_sf"/>
</dbReference>
<dbReference type="PANTHER" id="PTHR10625:SF25">
    <property type="entry name" value="HISTONE DEACETYLASE 18-RELATED"/>
    <property type="match status" value="1"/>
</dbReference>
<dbReference type="Proteomes" id="UP000554482">
    <property type="component" value="Unassembled WGS sequence"/>
</dbReference>
<evidence type="ECO:0000313" key="3">
    <source>
        <dbReference type="Proteomes" id="UP000554482"/>
    </source>
</evidence>
<organism evidence="2 3">
    <name type="scientific">Thalictrum thalictroides</name>
    <name type="common">Rue-anemone</name>
    <name type="synonym">Anemone thalictroides</name>
    <dbReference type="NCBI Taxonomy" id="46969"/>
    <lineage>
        <taxon>Eukaryota</taxon>
        <taxon>Viridiplantae</taxon>
        <taxon>Streptophyta</taxon>
        <taxon>Embryophyta</taxon>
        <taxon>Tracheophyta</taxon>
        <taxon>Spermatophyta</taxon>
        <taxon>Magnoliopsida</taxon>
        <taxon>Ranunculales</taxon>
        <taxon>Ranunculaceae</taxon>
        <taxon>Thalictroideae</taxon>
        <taxon>Thalictrum</taxon>
    </lineage>
</organism>
<feature type="domain" description="Histone deacetylase" evidence="1">
    <location>
        <begin position="14"/>
        <end position="75"/>
    </location>
</feature>